<dbReference type="Pfam" id="PF12494">
    <property type="entry name" value="DUF3695"/>
    <property type="match status" value="1"/>
</dbReference>
<evidence type="ECO:0000313" key="2">
    <source>
        <dbReference type="Proteomes" id="UP000823941"/>
    </source>
</evidence>
<proteinExistence type="predicted"/>
<organism evidence="1 2">
    <name type="scientific">Plutella xylostella</name>
    <name type="common">Diamondback moth</name>
    <name type="synonym">Plutella maculipennis</name>
    <dbReference type="NCBI Taxonomy" id="51655"/>
    <lineage>
        <taxon>Eukaryota</taxon>
        <taxon>Metazoa</taxon>
        <taxon>Ecdysozoa</taxon>
        <taxon>Arthropoda</taxon>
        <taxon>Hexapoda</taxon>
        <taxon>Insecta</taxon>
        <taxon>Pterygota</taxon>
        <taxon>Neoptera</taxon>
        <taxon>Endopterygota</taxon>
        <taxon>Lepidoptera</taxon>
        <taxon>Glossata</taxon>
        <taxon>Ditrysia</taxon>
        <taxon>Yponomeutoidea</taxon>
        <taxon>Plutellidae</taxon>
        <taxon>Plutella</taxon>
    </lineage>
</organism>
<keyword evidence="2" id="KW-1185">Reference proteome</keyword>
<dbReference type="InterPro" id="IPR022179">
    <property type="entry name" value="CFAP276"/>
</dbReference>
<dbReference type="EMBL" id="JAHIBW010000017">
    <property type="protein sequence ID" value="KAG7303001.1"/>
    <property type="molecule type" value="Genomic_DNA"/>
</dbReference>
<accession>A0ABQ7QCR4</accession>
<protein>
    <submittedName>
        <fullName evidence="1">Uncharacterized protein</fullName>
    </submittedName>
</protein>
<gene>
    <name evidence="1" type="ORF">JYU34_013009</name>
</gene>
<dbReference type="Proteomes" id="UP000823941">
    <property type="component" value="Chromosome 17"/>
</dbReference>
<reference evidence="1 2" key="1">
    <citation type="submission" date="2021-06" db="EMBL/GenBank/DDBJ databases">
        <title>A haploid diamondback moth (Plutella xylostella L.) genome assembly resolves 31 chromosomes and identifies a diamide resistance mutation.</title>
        <authorList>
            <person name="Ward C.M."/>
            <person name="Perry K.D."/>
            <person name="Baker G."/>
            <person name="Powis K."/>
            <person name="Heckel D.G."/>
            <person name="Baxter S.W."/>
        </authorList>
    </citation>
    <scope>NUCLEOTIDE SEQUENCE [LARGE SCALE GENOMIC DNA]</scope>
    <source>
        <strain evidence="1 2">LV</strain>
        <tissue evidence="1">Single pupa</tissue>
    </source>
</reference>
<comment type="caution">
    <text evidence="1">The sequence shown here is derived from an EMBL/GenBank/DDBJ whole genome shotgun (WGS) entry which is preliminary data.</text>
</comment>
<name>A0ABQ7QCR4_PLUXY</name>
<evidence type="ECO:0000313" key="1">
    <source>
        <dbReference type="EMBL" id="KAG7303001.1"/>
    </source>
</evidence>
<sequence length="205" mass="23036">MAVKQVRNTDLLPDMTNEGEFTKNIVMATDDKDSASTGERLFSHHTLASIRKMSFFKQFSVPQDSLDFMLEATYNHTTEFFPDKVDLYLQPETHGCITRRQLRNVNIDRPATAGANSMPMMKSSQSQTKQMGHRKGNQKPLHGGGAMKFRSMPDFPEYLGHPVKRGGIIERRSPFSVKLMNSGVHSSQTNPGYSRQPAGGGIFFY</sequence>